<dbReference type="OrthoDB" id="2661805at2759"/>
<name>A0A0D0C093_9AGAM</name>
<feature type="non-terminal residue" evidence="2">
    <location>
        <position position="1"/>
    </location>
</feature>
<dbReference type="AlphaFoldDB" id="A0A0D0C093"/>
<dbReference type="HOGENOM" id="CLU_1911691_0_0_1"/>
<dbReference type="EMBL" id="KN827322">
    <property type="protein sequence ID" value="KIK76732.1"/>
    <property type="molecule type" value="Genomic_DNA"/>
</dbReference>
<dbReference type="InParanoid" id="A0A0D0C093"/>
<feature type="compositionally biased region" description="Basic and acidic residues" evidence="1">
    <location>
        <begin position="100"/>
        <end position="110"/>
    </location>
</feature>
<evidence type="ECO:0000256" key="1">
    <source>
        <dbReference type="SAM" id="MobiDB-lite"/>
    </source>
</evidence>
<accession>A0A0D0C093</accession>
<proteinExistence type="predicted"/>
<feature type="region of interest" description="Disordered" evidence="1">
    <location>
        <begin position="95"/>
        <end position="117"/>
    </location>
</feature>
<dbReference type="STRING" id="930991.A0A0D0C093"/>
<evidence type="ECO:0000313" key="3">
    <source>
        <dbReference type="Proteomes" id="UP000054538"/>
    </source>
</evidence>
<reference evidence="2 3" key="1">
    <citation type="submission" date="2014-04" db="EMBL/GenBank/DDBJ databases">
        <authorList>
            <consortium name="DOE Joint Genome Institute"/>
            <person name="Kuo A."/>
            <person name="Kohler A."/>
            <person name="Jargeat P."/>
            <person name="Nagy L.G."/>
            <person name="Floudas D."/>
            <person name="Copeland A."/>
            <person name="Barry K.W."/>
            <person name="Cichocki N."/>
            <person name="Veneault-Fourrey C."/>
            <person name="LaButti K."/>
            <person name="Lindquist E.A."/>
            <person name="Lipzen A."/>
            <person name="Lundell T."/>
            <person name="Morin E."/>
            <person name="Murat C."/>
            <person name="Sun H."/>
            <person name="Tunlid A."/>
            <person name="Henrissat B."/>
            <person name="Grigoriev I.V."/>
            <person name="Hibbett D.S."/>
            <person name="Martin F."/>
            <person name="Nordberg H.P."/>
            <person name="Cantor M.N."/>
            <person name="Hua S.X."/>
        </authorList>
    </citation>
    <scope>NUCLEOTIDE SEQUENCE [LARGE SCALE GENOMIC DNA]</scope>
    <source>
        <strain evidence="2 3">Ve08.2h10</strain>
    </source>
</reference>
<protein>
    <submittedName>
        <fullName evidence="2">Unplaced genomic scaffold scaffold_2500, whole genome shotgun sequence</fullName>
    </submittedName>
</protein>
<reference evidence="3" key="2">
    <citation type="submission" date="2015-01" db="EMBL/GenBank/DDBJ databases">
        <title>Evolutionary Origins and Diversification of the Mycorrhizal Mutualists.</title>
        <authorList>
            <consortium name="DOE Joint Genome Institute"/>
            <consortium name="Mycorrhizal Genomics Consortium"/>
            <person name="Kohler A."/>
            <person name="Kuo A."/>
            <person name="Nagy L.G."/>
            <person name="Floudas D."/>
            <person name="Copeland A."/>
            <person name="Barry K.W."/>
            <person name="Cichocki N."/>
            <person name="Veneault-Fourrey C."/>
            <person name="LaButti K."/>
            <person name="Lindquist E.A."/>
            <person name="Lipzen A."/>
            <person name="Lundell T."/>
            <person name="Morin E."/>
            <person name="Murat C."/>
            <person name="Riley R."/>
            <person name="Ohm R."/>
            <person name="Sun H."/>
            <person name="Tunlid A."/>
            <person name="Henrissat B."/>
            <person name="Grigoriev I.V."/>
            <person name="Hibbett D.S."/>
            <person name="Martin F."/>
        </authorList>
    </citation>
    <scope>NUCLEOTIDE SEQUENCE [LARGE SCALE GENOMIC DNA]</scope>
    <source>
        <strain evidence="3">Ve08.2h10</strain>
    </source>
</reference>
<organism evidence="2 3">
    <name type="scientific">Paxillus rubicundulus Ve08.2h10</name>
    <dbReference type="NCBI Taxonomy" id="930991"/>
    <lineage>
        <taxon>Eukaryota</taxon>
        <taxon>Fungi</taxon>
        <taxon>Dikarya</taxon>
        <taxon>Basidiomycota</taxon>
        <taxon>Agaricomycotina</taxon>
        <taxon>Agaricomycetes</taxon>
        <taxon>Agaricomycetidae</taxon>
        <taxon>Boletales</taxon>
        <taxon>Paxilineae</taxon>
        <taxon>Paxillaceae</taxon>
        <taxon>Paxillus</taxon>
    </lineage>
</organism>
<gene>
    <name evidence="2" type="ORF">PAXRUDRAFT_168951</name>
</gene>
<keyword evidence="3" id="KW-1185">Reference proteome</keyword>
<sequence>PISWLLSMQVTCNHISHTLSTFQKPFVEAILAKFNFTNLNPVSIPMDPNIQCSETQSLKSAIEIAKMCQVPFFTALGLLMYLAISRRPDIAWNVGQSNQRNREQVRRSQSESEWNESEGGVIRYVKCPSKYKG</sequence>
<evidence type="ECO:0000313" key="2">
    <source>
        <dbReference type="EMBL" id="KIK76732.1"/>
    </source>
</evidence>
<dbReference type="Proteomes" id="UP000054538">
    <property type="component" value="Unassembled WGS sequence"/>
</dbReference>